<evidence type="ECO:0000313" key="3">
    <source>
        <dbReference type="Proteomes" id="UP000283684"/>
    </source>
</evidence>
<dbReference type="InterPro" id="IPR019096">
    <property type="entry name" value="YopX_protein"/>
</dbReference>
<evidence type="ECO:0000313" key="2">
    <source>
        <dbReference type="EMBL" id="RGZ50525.1"/>
    </source>
</evidence>
<dbReference type="Proteomes" id="UP000283684">
    <property type="component" value="Unassembled WGS sequence"/>
</dbReference>
<accession>A0A413NPN2</accession>
<proteinExistence type="predicted"/>
<name>A0A413NPN2_BACUN</name>
<dbReference type="SUPFAM" id="SSF159006">
    <property type="entry name" value="YopX-like"/>
    <property type="match status" value="1"/>
</dbReference>
<protein>
    <recommendedName>
        <fullName evidence="1">YopX protein domain-containing protein</fullName>
    </recommendedName>
</protein>
<organism evidence="2 3">
    <name type="scientific">Bacteroides uniformis</name>
    <dbReference type="NCBI Taxonomy" id="820"/>
    <lineage>
        <taxon>Bacteria</taxon>
        <taxon>Pseudomonadati</taxon>
        <taxon>Bacteroidota</taxon>
        <taxon>Bacteroidia</taxon>
        <taxon>Bacteroidales</taxon>
        <taxon>Bacteroidaceae</taxon>
        <taxon>Bacteroides</taxon>
    </lineage>
</organism>
<reference evidence="2 3" key="1">
    <citation type="submission" date="2018-08" db="EMBL/GenBank/DDBJ databases">
        <title>A genome reference for cultivated species of the human gut microbiota.</title>
        <authorList>
            <person name="Zou Y."/>
            <person name="Xue W."/>
            <person name="Luo G."/>
        </authorList>
    </citation>
    <scope>NUCLEOTIDE SEQUENCE [LARGE SCALE GENOMIC DNA]</scope>
    <source>
        <strain evidence="2 3">AM50-4</strain>
    </source>
</reference>
<gene>
    <name evidence="2" type="ORF">DW988_05085</name>
</gene>
<dbReference type="InterPro" id="IPR023385">
    <property type="entry name" value="YopX-like_C"/>
</dbReference>
<dbReference type="AlphaFoldDB" id="A0A413NPN2"/>
<dbReference type="EMBL" id="QSEE01000003">
    <property type="protein sequence ID" value="RGZ50525.1"/>
    <property type="molecule type" value="Genomic_DNA"/>
</dbReference>
<dbReference type="Pfam" id="PF09643">
    <property type="entry name" value="YopX"/>
    <property type="match status" value="1"/>
</dbReference>
<sequence>MRKIKFRGRITDDKEWVCGSLIIYPDGEYNILTSRNNHSSKMDDWRIDADTVGQFTGLHDKNGKEIYEGDILFDYDFDEMVEVEYEEQLGAFILDKIPTIGAVGYIGSKDTELYCEIIGNIHDNPELMKGGTK</sequence>
<evidence type="ECO:0000259" key="1">
    <source>
        <dbReference type="Pfam" id="PF09643"/>
    </source>
</evidence>
<dbReference type="Gene3D" id="2.30.30.290">
    <property type="entry name" value="YopX-like domains"/>
    <property type="match status" value="1"/>
</dbReference>
<feature type="domain" description="YopX protein" evidence="1">
    <location>
        <begin position="5"/>
        <end position="129"/>
    </location>
</feature>
<comment type="caution">
    <text evidence="2">The sequence shown here is derived from an EMBL/GenBank/DDBJ whole genome shotgun (WGS) entry which is preliminary data.</text>
</comment>